<dbReference type="Gene3D" id="3.40.720.10">
    <property type="entry name" value="Alkaline Phosphatase, subunit A"/>
    <property type="match status" value="1"/>
</dbReference>
<accession>A0A0G3EAF5</accession>
<dbReference type="SUPFAM" id="SSF53649">
    <property type="entry name" value="Alkaline phosphatase-like"/>
    <property type="match status" value="1"/>
</dbReference>
<dbReference type="Proteomes" id="UP000035268">
    <property type="component" value="Chromosome"/>
</dbReference>
<keyword evidence="3 9" id="KW-0378">Hydrolase</keyword>
<feature type="signal peptide" evidence="7">
    <location>
        <begin position="1"/>
        <end position="22"/>
    </location>
</feature>
<keyword evidence="2" id="KW-0479">Metal-binding</keyword>
<dbReference type="RefSeq" id="WP_052880850.1">
    <property type="nucleotide sequence ID" value="NZ_CP010904.1"/>
</dbReference>
<protein>
    <submittedName>
        <fullName evidence="9">Arylsulfatase</fullName>
        <ecNumber evidence="9">3.1.6.1</ecNumber>
    </submittedName>
</protein>
<name>A0A0G3EAF5_9BACT</name>
<feature type="region of interest" description="Disordered" evidence="6">
    <location>
        <begin position="434"/>
        <end position="462"/>
    </location>
</feature>
<dbReference type="InterPro" id="IPR017850">
    <property type="entry name" value="Alkaline_phosphatase_core_sf"/>
</dbReference>
<evidence type="ECO:0000256" key="5">
    <source>
        <dbReference type="ARBA" id="ARBA00023180"/>
    </source>
</evidence>
<organism evidence="9 10">
    <name type="scientific">Kiritimatiella glycovorans</name>
    <dbReference type="NCBI Taxonomy" id="1307763"/>
    <lineage>
        <taxon>Bacteria</taxon>
        <taxon>Pseudomonadati</taxon>
        <taxon>Kiritimatiellota</taxon>
        <taxon>Kiritimatiellia</taxon>
        <taxon>Kiritimatiellales</taxon>
        <taxon>Kiritimatiellaceae</taxon>
        <taxon>Kiritimatiella</taxon>
    </lineage>
</organism>
<dbReference type="InterPro" id="IPR000917">
    <property type="entry name" value="Sulfatase_N"/>
</dbReference>
<dbReference type="InterPro" id="IPR047115">
    <property type="entry name" value="ARSB"/>
</dbReference>
<dbReference type="EMBL" id="CP010904">
    <property type="protein sequence ID" value="AKJ63421.1"/>
    <property type="molecule type" value="Genomic_DNA"/>
</dbReference>
<dbReference type="CDD" id="cd16029">
    <property type="entry name" value="4-S"/>
    <property type="match status" value="1"/>
</dbReference>
<dbReference type="GO" id="GO:0004065">
    <property type="term" value="F:arylsulfatase activity"/>
    <property type="evidence" value="ECO:0007669"/>
    <property type="project" value="UniProtKB-EC"/>
</dbReference>
<evidence type="ECO:0000259" key="8">
    <source>
        <dbReference type="Pfam" id="PF00884"/>
    </source>
</evidence>
<keyword evidence="4" id="KW-0106">Calcium</keyword>
<evidence type="ECO:0000313" key="9">
    <source>
        <dbReference type="EMBL" id="AKJ63421.1"/>
    </source>
</evidence>
<evidence type="ECO:0000256" key="7">
    <source>
        <dbReference type="SAM" id="SignalP"/>
    </source>
</evidence>
<keyword evidence="10" id="KW-1185">Reference proteome</keyword>
<sequence length="462" mass="51659" precursor="true">MNIVRKVALAAVVWLGATVAFGAASRQPNVVLVMADDLGWGDVGYHGGEAATPNIDRISSQGVRFSRFYAQPICSPTRAALMTGRYAWRSGMASGVVLNHLDYGLPLDEVTLGEVMKSAGYGTYCVGKWHLGHVTPEYLPTERGFDYHYGLYTAIDHFTHKWNGALDWHRNREPLREEGYATDLLGDDCVRIIEEHEFDEEPMFLYHPMFAVHAWNQSTEEYMAPYSDVKDPKRRGLLGLIAAMDNQFGRIVDALEARGQLQNTLVFFLSDNGGCERQAGENGPLRAGKGSYYEGGVRVPAFAYWLGKIEGGRTSDALAHAVDIMPTLANLVGAELPDKPIDGRDLAPVLFEGAESTGREEIVFILEDSERLRRGAIIDWPWKLRRTAKKNGPWVYELFNIREDPYEKDNAYEKARAHPEIVDRLSRRLDHLKKEAPPALWQTGDGDKPEGWEPPEVIGPDA</sequence>
<dbReference type="PROSITE" id="PS00523">
    <property type="entry name" value="SULFATASE_1"/>
    <property type="match status" value="1"/>
</dbReference>
<dbReference type="STRING" id="1307763.L21SP4_00136"/>
<dbReference type="OrthoDB" id="9783154at2"/>
<evidence type="ECO:0000256" key="3">
    <source>
        <dbReference type="ARBA" id="ARBA00022801"/>
    </source>
</evidence>
<dbReference type="PATRIC" id="fig|1609981.3.peg.142"/>
<dbReference type="Gene3D" id="3.30.1120.10">
    <property type="match status" value="1"/>
</dbReference>
<comment type="similarity">
    <text evidence="1">Belongs to the sulfatase family.</text>
</comment>
<gene>
    <name evidence="9" type="primary">atsA_1</name>
    <name evidence="9" type="ORF">L21SP4_00136</name>
</gene>
<dbReference type="GO" id="GO:0046872">
    <property type="term" value="F:metal ion binding"/>
    <property type="evidence" value="ECO:0007669"/>
    <property type="project" value="UniProtKB-KW"/>
</dbReference>
<dbReference type="PROSITE" id="PS00149">
    <property type="entry name" value="SULFATASE_2"/>
    <property type="match status" value="1"/>
</dbReference>
<dbReference type="AlphaFoldDB" id="A0A0G3EAF5"/>
<feature type="chain" id="PRO_5005184156" evidence="7">
    <location>
        <begin position="23"/>
        <end position="462"/>
    </location>
</feature>
<evidence type="ECO:0000256" key="4">
    <source>
        <dbReference type="ARBA" id="ARBA00022837"/>
    </source>
</evidence>
<dbReference type="Pfam" id="PF00884">
    <property type="entry name" value="Sulfatase"/>
    <property type="match status" value="1"/>
</dbReference>
<dbReference type="PANTHER" id="PTHR10342:SF274">
    <property type="entry name" value="ARYLSULFATASE B"/>
    <property type="match status" value="1"/>
</dbReference>
<evidence type="ECO:0000256" key="1">
    <source>
        <dbReference type="ARBA" id="ARBA00008779"/>
    </source>
</evidence>
<evidence type="ECO:0000313" key="10">
    <source>
        <dbReference type="Proteomes" id="UP000035268"/>
    </source>
</evidence>
<feature type="domain" description="Sulfatase N-terminal" evidence="8">
    <location>
        <begin position="28"/>
        <end position="333"/>
    </location>
</feature>
<reference evidence="9 10" key="2">
    <citation type="journal article" date="2016" name="ISME J.">
        <title>Characterization of the first cultured representative of Verrucomicrobia subdivision 5 indicates the proposal of a novel phylum.</title>
        <authorList>
            <person name="Spring S."/>
            <person name="Bunk B."/>
            <person name="Sproer C."/>
            <person name="Schumann P."/>
            <person name="Rohde M."/>
            <person name="Tindall B.J."/>
            <person name="Klenk H.P."/>
        </authorList>
    </citation>
    <scope>NUCLEOTIDE SEQUENCE [LARGE SCALE GENOMIC DNA]</scope>
    <source>
        <strain evidence="9 10">L21-Fru-AB</strain>
    </source>
</reference>
<dbReference type="KEGG" id="vbl:L21SP4_00136"/>
<proteinExistence type="inferred from homology"/>
<dbReference type="EC" id="3.1.6.1" evidence="9"/>
<dbReference type="InterPro" id="IPR024607">
    <property type="entry name" value="Sulfatase_CS"/>
</dbReference>
<evidence type="ECO:0000256" key="2">
    <source>
        <dbReference type="ARBA" id="ARBA00022723"/>
    </source>
</evidence>
<evidence type="ECO:0000256" key="6">
    <source>
        <dbReference type="SAM" id="MobiDB-lite"/>
    </source>
</evidence>
<reference evidence="10" key="1">
    <citation type="submission" date="2015-02" db="EMBL/GenBank/DDBJ databases">
        <title>Description and complete genome sequence of the first cultured representative of the subdivision 5 of the Verrucomicrobia phylum.</title>
        <authorList>
            <person name="Spring S."/>
            <person name="Bunk B."/>
            <person name="Sproer C."/>
            <person name="Klenk H.-P."/>
        </authorList>
    </citation>
    <scope>NUCLEOTIDE SEQUENCE [LARGE SCALE GENOMIC DNA]</scope>
    <source>
        <strain evidence="10">L21-Fru-AB</strain>
    </source>
</reference>
<keyword evidence="7" id="KW-0732">Signal</keyword>
<dbReference type="PANTHER" id="PTHR10342">
    <property type="entry name" value="ARYLSULFATASE"/>
    <property type="match status" value="1"/>
</dbReference>
<keyword evidence="5" id="KW-0325">Glycoprotein</keyword>